<reference evidence="1 2" key="1">
    <citation type="submission" date="2021-08" db="EMBL/GenBank/DDBJ databases">
        <title>Devosia salina sp. nov., isolated from the South China Sea sediment.</title>
        <authorList>
            <person name="Zhou Z."/>
        </authorList>
    </citation>
    <scope>NUCLEOTIDE SEQUENCE [LARGE SCALE GENOMIC DNA]</scope>
    <source>
        <strain evidence="1 2">SCS-3</strain>
    </source>
</reference>
<sequence length="185" mass="20287">MISMAEAIEQAGGKRTIAIDGLPASGKSTLAERLASELGAVCLFLDDFVIPEDLWPRPLLPAYPFPYFRHAAFIAAAAELATNRLCQFQPYDWASGQLAAPHTIDAQDRPVIIEGVSALDPALAPLYDLRLWIESDAASTLDAALARGKGQWATEWRYYFLPSAEHYMITRPQDRADRIVAGRGA</sequence>
<gene>
    <name evidence="1" type="ORF">K1X15_19615</name>
</gene>
<dbReference type="RefSeq" id="WP_220305217.1">
    <property type="nucleotide sequence ID" value="NZ_CP080590.1"/>
</dbReference>
<name>A0ABX8WDJ4_9HYPH</name>
<dbReference type="Proteomes" id="UP000825799">
    <property type="component" value="Chromosome"/>
</dbReference>
<keyword evidence="2" id="KW-1185">Reference proteome</keyword>
<organism evidence="1 2">
    <name type="scientific">Devosia salina</name>
    <dbReference type="NCBI Taxonomy" id="2860336"/>
    <lineage>
        <taxon>Bacteria</taxon>
        <taxon>Pseudomonadati</taxon>
        <taxon>Pseudomonadota</taxon>
        <taxon>Alphaproteobacteria</taxon>
        <taxon>Hyphomicrobiales</taxon>
        <taxon>Devosiaceae</taxon>
        <taxon>Devosia</taxon>
    </lineage>
</organism>
<proteinExistence type="predicted"/>
<evidence type="ECO:0000313" key="2">
    <source>
        <dbReference type="Proteomes" id="UP000825799"/>
    </source>
</evidence>
<evidence type="ECO:0008006" key="3">
    <source>
        <dbReference type="Google" id="ProtNLM"/>
    </source>
</evidence>
<dbReference type="InterPro" id="IPR027417">
    <property type="entry name" value="P-loop_NTPase"/>
</dbReference>
<protein>
    <recommendedName>
        <fullName evidence="3">Uridine kinase</fullName>
    </recommendedName>
</protein>
<dbReference type="Gene3D" id="3.40.50.300">
    <property type="entry name" value="P-loop containing nucleotide triphosphate hydrolases"/>
    <property type="match status" value="1"/>
</dbReference>
<evidence type="ECO:0000313" key="1">
    <source>
        <dbReference type="EMBL" id="QYO76752.1"/>
    </source>
</evidence>
<dbReference type="EMBL" id="CP080590">
    <property type="protein sequence ID" value="QYO76752.1"/>
    <property type="molecule type" value="Genomic_DNA"/>
</dbReference>
<accession>A0ABX8WDJ4</accession>
<dbReference type="SUPFAM" id="SSF52540">
    <property type="entry name" value="P-loop containing nucleoside triphosphate hydrolases"/>
    <property type="match status" value="1"/>
</dbReference>